<feature type="transmembrane region" description="Helical" evidence="7">
    <location>
        <begin position="322"/>
        <end position="344"/>
    </location>
</feature>
<feature type="transmembrane region" description="Helical" evidence="7">
    <location>
        <begin position="238"/>
        <end position="259"/>
    </location>
</feature>
<dbReference type="InterPro" id="IPR000515">
    <property type="entry name" value="MetI-like"/>
</dbReference>
<sequence length="463" mass="52307">MVRYVLKRLVWLIFTLWLICSLVFFLSKAVPGTCLDWQLGEFGQTINSTKITTGQSGNKPVIPLFYFSVHSRAVPDTLYRMQPEQHQQFFKNLILLSGNRAAVQAFYQTIINLQKSAAQLPNLTLSEKQQLRYQLELIFALADKTQLEQALLRIKNQVSTRSYPVSYREKVTLAQQQCQAIFKKKQILNVLMPAVTWYGFTNEYHIWFTNFIQGNLGTSCLNQDPVNEVIAEAFANTFVITVLSLGLIFILASELSIWLSNARRAKWKQTILSLLYALDSVPLFIVALILITLFASNSYFNIFPAFGSAPDSVPGVPAYLTWVYQLPYLALPVISLTLSGLPYVTGQTYQAIQQLLSREFVLVAKAKGLPEQLVLRRHVWRNALLTLITLFTGFLPVIITGAVIIENIFAIPGMGRLLYHTILARDFPVLIGIVLYLGLIKILAHVLADILYYLADPRIKVPA</sequence>
<reference evidence="9 10" key="1">
    <citation type="journal article" date="2018" name="Int. J. Syst. Evol. Microbiol.">
        <title>Adhaeribacter swui sp. nov., isolated from wet mud.</title>
        <authorList>
            <person name="Kim D.U."/>
            <person name="Kim K.W."/>
            <person name="Kang M.S."/>
            <person name="Kim J.Y."/>
            <person name="Jang J.H."/>
            <person name="Kim M.K."/>
        </authorList>
    </citation>
    <scope>NUCLEOTIDE SEQUENCE [LARGE SCALE GENOMIC DNA]</scope>
    <source>
        <strain evidence="9 10">KCTC 52873</strain>
    </source>
</reference>
<keyword evidence="6 7" id="KW-0472">Membrane</keyword>
<evidence type="ECO:0000256" key="5">
    <source>
        <dbReference type="ARBA" id="ARBA00022989"/>
    </source>
</evidence>
<dbReference type="EMBL" id="CP055156">
    <property type="protein sequence ID" value="QNF32485.1"/>
    <property type="molecule type" value="Genomic_DNA"/>
</dbReference>
<comment type="similarity">
    <text evidence="7">Belongs to the binding-protein-dependent transport system permease family.</text>
</comment>
<dbReference type="AlphaFoldDB" id="A0A7G7G5Q1"/>
<evidence type="ECO:0000256" key="6">
    <source>
        <dbReference type="ARBA" id="ARBA00023136"/>
    </source>
</evidence>
<keyword evidence="5 7" id="KW-1133">Transmembrane helix</keyword>
<dbReference type="SUPFAM" id="SSF161098">
    <property type="entry name" value="MetI-like"/>
    <property type="match status" value="1"/>
</dbReference>
<evidence type="ECO:0000256" key="1">
    <source>
        <dbReference type="ARBA" id="ARBA00004651"/>
    </source>
</evidence>
<organism evidence="9 10">
    <name type="scientific">Adhaeribacter swui</name>
    <dbReference type="NCBI Taxonomy" id="2086471"/>
    <lineage>
        <taxon>Bacteria</taxon>
        <taxon>Pseudomonadati</taxon>
        <taxon>Bacteroidota</taxon>
        <taxon>Cytophagia</taxon>
        <taxon>Cytophagales</taxon>
        <taxon>Hymenobacteraceae</taxon>
        <taxon>Adhaeribacter</taxon>
    </lineage>
</organism>
<dbReference type="PANTHER" id="PTHR43163:SF9">
    <property type="entry name" value="ABC TRANSPORTER PERMEASE PROTEIN"/>
    <property type="match status" value="1"/>
</dbReference>
<evidence type="ECO:0000256" key="3">
    <source>
        <dbReference type="ARBA" id="ARBA00022475"/>
    </source>
</evidence>
<dbReference type="RefSeq" id="WP_185273264.1">
    <property type="nucleotide sequence ID" value="NZ_CP055156.1"/>
</dbReference>
<keyword evidence="10" id="KW-1185">Reference proteome</keyword>
<dbReference type="GO" id="GO:0005886">
    <property type="term" value="C:plasma membrane"/>
    <property type="evidence" value="ECO:0007669"/>
    <property type="project" value="UniProtKB-SubCell"/>
</dbReference>
<keyword evidence="3" id="KW-1003">Cell membrane</keyword>
<feature type="transmembrane region" description="Helical" evidence="7">
    <location>
        <begin position="383"/>
        <end position="409"/>
    </location>
</feature>
<proteinExistence type="inferred from homology"/>
<protein>
    <submittedName>
        <fullName evidence="9">ABC transporter permease</fullName>
    </submittedName>
</protein>
<name>A0A7G7G5Q1_9BACT</name>
<evidence type="ECO:0000313" key="10">
    <source>
        <dbReference type="Proteomes" id="UP000515237"/>
    </source>
</evidence>
<evidence type="ECO:0000256" key="7">
    <source>
        <dbReference type="RuleBase" id="RU363032"/>
    </source>
</evidence>
<dbReference type="Proteomes" id="UP000515237">
    <property type="component" value="Chromosome"/>
</dbReference>
<dbReference type="KEGG" id="aswu:HUW51_06985"/>
<dbReference type="Gene3D" id="1.10.3720.10">
    <property type="entry name" value="MetI-like"/>
    <property type="match status" value="1"/>
</dbReference>
<dbReference type="PANTHER" id="PTHR43163">
    <property type="entry name" value="DIPEPTIDE TRANSPORT SYSTEM PERMEASE PROTEIN DPPB-RELATED"/>
    <property type="match status" value="1"/>
</dbReference>
<evidence type="ECO:0000313" key="9">
    <source>
        <dbReference type="EMBL" id="QNF32485.1"/>
    </source>
</evidence>
<accession>A0A7G7G5Q1</accession>
<evidence type="ECO:0000256" key="4">
    <source>
        <dbReference type="ARBA" id="ARBA00022692"/>
    </source>
</evidence>
<comment type="subcellular location">
    <subcellularLocation>
        <location evidence="1 7">Cell membrane</location>
        <topology evidence="1 7">Multi-pass membrane protein</topology>
    </subcellularLocation>
</comment>
<feature type="transmembrane region" description="Helical" evidence="7">
    <location>
        <begin position="271"/>
        <end position="295"/>
    </location>
</feature>
<feature type="transmembrane region" description="Helical" evidence="7">
    <location>
        <begin position="429"/>
        <end position="455"/>
    </location>
</feature>
<keyword evidence="4 7" id="KW-0812">Transmembrane</keyword>
<gene>
    <name evidence="9" type="ORF">HUW51_06985</name>
</gene>
<dbReference type="Pfam" id="PF00528">
    <property type="entry name" value="BPD_transp_1"/>
    <property type="match status" value="1"/>
</dbReference>
<evidence type="ECO:0000259" key="8">
    <source>
        <dbReference type="PROSITE" id="PS50928"/>
    </source>
</evidence>
<feature type="domain" description="ABC transmembrane type-1" evidence="8">
    <location>
        <begin position="234"/>
        <end position="452"/>
    </location>
</feature>
<evidence type="ECO:0000256" key="2">
    <source>
        <dbReference type="ARBA" id="ARBA00022448"/>
    </source>
</evidence>
<keyword evidence="2 7" id="KW-0813">Transport</keyword>
<dbReference type="PROSITE" id="PS50928">
    <property type="entry name" value="ABC_TM1"/>
    <property type="match status" value="1"/>
</dbReference>
<dbReference type="CDD" id="cd06261">
    <property type="entry name" value="TM_PBP2"/>
    <property type="match status" value="1"/>
</dbReference>
<dbReference type="InterPro" id="IPR035906">
    <property type="entry name" value="MetI-like_sf"/>
</dbReference>
<dbReference type="GO" id="GO:0055085">
    <property type="term" value="P:transmembrane transport"/>
    <property type="evidence" value="ECO:0007669"/>
    <property type="project" value="InterPro"/>
</dbReference>